<protein>
    <recommendedName>
        <fullName evidence="1">RNase H type-1 domain-containing protein</fullName>
    </recommendedName>
</protein>
<sequence length="450" mass="52390">MVMKSEELRETRTFEWKGSFKRRGSKENIYKTKEVATNYDMRHLPQWRKPRTLDMDYNLRMQILRPQFSHGMRHFLQWRTNRTLDWNHSNLCMEIVPPHFSDGIRYLLHWRAVRTVDMEYTNLCMEILPPQFSSKQASLVYRSSTRVCVRNCVSIRRPEFECSGPYLEGPEFECSGPQLEGPEFEYSGLSLKDYVPTAVKANMAQVILEANEGEEEKEEENQLKSYILQQNDFSSFSNIEFSFFVTPGTKIFFTRFSISTDFLNKDPSTWKDGPVYKKRSEWESQVKPENNKCAVWYTDGSKTKSGTGAGLFVMSPSFLSAWVNMPVFQAEIFAILGSVRENIRKGYNHRQILILSDSQATLRVFEAPLVKSKLVLECRESFMLLAEHNTIQLKWVQRHAGICSNERADEDAKKGTEIPFIGPETVLELSLRSVKQVIRDWALKKHHNHS</sequence>
<organism evidence="2 3">
    <name type="scientific">Periplaneta americana</name>
    <name type="common">American cockroach</name>
    <name type="synonym">Blatta americana</name>
    <dbReference type="NCBI Taxonomy" id="6978"/>
    <lineage>
        <taxon>Eukaryota</taxon>
        <taxon>Metazoa</taxon>
        <taxon>Ecdysozoa</taxon>
        <taxon>Arthropoda</taxon>
        <taxon>Hexapoda</taxon>
        <taxon>Insecta</taxon>
        <taxon>Pterygota</taxon>
        <taxon>Neoptera</taxon>
        <taxon>Polyneoptera</taxon>
        <taxon>Dictyoptera</taxon>
        <taxon>Blattodea</taxon>
        <taxon>Blattoidea</taxon>
        <taxon>Blattidae</taxon>
        <taxon>Blattinae</taxon>
        <taxon>Periplaneta</taxon>
    </lineage>
</organism>
<proteinExistence type="predicted"/>
<dbReference type="InterPro" id="IPR002156">
    <property type="entry name" value="RNaseH_domain"/>
</dbReference>
<evidence type="ECO:0000313" key="2">
    <source>
        <dbReference type="EMBL" id="KAJ4430275.1"/>
    </source>
</evidence>
<evidence type="ECO:0000259" key="1">
    <source>
        <dbReference type="PROSITE" id="PS50879"/>
    </source>
</evidence>
<dbReference type="Proteomes" id="UP001148838">
    <property type="component" value="Unassembled WGS sequence"/>
</dbReference>
<dbReference type="SUPFAM" id="SSF53098">
    <property type="entry name" value="Ribonuclease H-like"/>
    <property type="match status" value="1"/>
</dbReference>
<dbReference type="Pfam" id="PF00075">
    <property type="entry name" value="RNase_H"/>
    <property type="match status" value="1"/>
</dbReference>
<accession>A0ABQ8S987</accession>
<reference evidence="2 3" key="1">
    <citation type="journal article" date="2022" name="Allergy">
        <title>Genome assembly and annotation of Periplaneta americana reveal a comprehensive cockroach allergen profile.</title>
        <authorList>
            <person name="Wang L."/>
            <person name="Xiong Q."/>
            <person name="Saelim N."/>
            <person name="Wang L."/>
            <person name="Nong W."/>
            <person name="Wan A.T."/>
            <person name="Shi M."/>
            <person name="Liu X."/>
            <person name="Cao Q."/>
            <person name="Hui J.H.L."/>
            <person name="Sookrung N."/>
            <person name="Leung T.F."/>
            <person name="Tungtrongchitr A."/>
            <person name="Tsui S.K.W."/>
        </authorList>
    </citation>
    <scope>NUCLEOTIDE SEQUENCE [LARGE SCALE GENOMIC DNA]</scope>
    <source>
        <strain evidence="2">PWHHKU_190912</strain>
    </source>
</reference>
<dbReference type="EMBL" id="JAJSOF020000033">
    <property type="protein sequence ID" value="KAJ4430275.1"/>
    <property type="molecule type" value="Genomic_DNA"/>
</dbReference>
<gene>
    <name evidence="2" type="ORF">ANN_22487</name>
</gene>
<keyword evidence="3" id="KW-1185">Reference proteome</keyword>
<comment type="caution">
    <text evidence="2">The sequence shown here is derived from an EMBL/GenBank/DDBJ whole genome shotgun (WGS) entry which is preliminary data.</text>
</comment>
<dbReference type="InterPro" id="IPR036397">
    <property type="entry name" value="RNaseH_sf"/>
</dbReference>
<dbReference type="Gene3D" id="3.30.420.10">
    <property type="entry name" value="Ribonuclease H-like superfamily/Ribonuclease H"/>
    <property type="match status" value="1"/>
</dbReference>
<dbReference type="InterPro" id="IPR012337">
    <property type="entry name" value="RNaseH-like_sf"/>
</dbReference>
<evidence type="ECO:0000313" key="3">
    <source>
        <dbReference type="Proteomes" id="UP001148838"/>
    </source>
</evidence>
<feature type="domain" description="RNase H type-1" evidence="1">
    <location>
        <begin position="290"/>
        <end position="417"/>
    </location>
</feature>
<dbReference type="PROSITE" id="PS50879">
    <property type="entry name" value="RNASE_H_1"/>
    <property type="match status" value="1"/>
</dbReference>
<name>A0ABQ8S987_PERAM</name>
<dbReference type="CDD" id="cd09276">
    <property type="entry name" value="Rnase_HI_RT_non_LTR"/>
    <property type="match status" value="1"/>
</dbReference>